<dbReference type="Proteomes" id="UP000564836">
    <property type="component" value="Plasmid pBb323S2a"/>
</dbReference>
<keyword evidence="1" id="KW-0175">Coiled coil</keyword>
<reference evidence="4 5" key="3">
    <citation type="journal article" date="2022" name="Int. J. Syst. Evol. Microbiol.">
        <title>Strains of Bradyrhizobium barranii sp. nov. associated with legumes native to Canada are symbionts of soybeans and belong to different subspecies (subsp. barranii subsp. nov. and subsp. apii subsp. nov.) and symbiovars (sv. glycinearum and sv. septentrionale).</title>
        <authorList>
            <person name="Bromfield E.S.P."/>
            <person name="Cloutier S."/>
            <person name="Wasai-Hara S."/>
            <person name="Minamisawa K."/>
        </authorList>
    </citation>
    <scope>NUCLEOTIDE SEQUENCE [LARGE SCALE GENOMIC DNA]</scope>
    <source>
        <strain evidence="4 5">323S2</strain>
        <plasmid evidence="5">pBb323S2a</plasmid>
    </source>
</reference>
<evidence type="ECO:0000313" key="5">
    <source>
        <dbReference type="Proteomes" id="UP000564836"/>
    </source>
</evidence>
<feature type="compositionally biased region" description="Basic and acidic residues" evidence="2">
    <location>
        <begin position="89"/>
        <end position="99"/>
    </location>
</feature>
<keyword evidence="4" id="KW-0614">Plasmid</keyword>
<evidence type="ECO:0000256" key="1">
    <source>
        <dbReference type="SAM" id="Coils"/>
    </source>
</evidence>
<dbReference type="AlphaFoldDB" id="A0A7Z0QP05"/>
<dbReference type="RefSeq" id="WP_166354187.1">
    <property type="nucleotide sequence ID" value="NZ_CP049700.1"/>
</dbReference>
<evidence type="ECO:0000256" key="2">
    <source>
        <dbReference type="SAM" id="MobiDB-lite"/>
    </source>
</evidence>
<proteinExistence type="predicted"/>
<feature type="compositionally biased region" description="Basic and acidic residues" evidence="2">
    <location>
        <begin position="257"/>
        <end position="270"/>
    </location>
</feature>
<dbReference type="SUPFAM" id="SSF81901">
    <property type="entry name" value="HCP-like"/>
    <property type="match status" value="1"/>
</dbReference>
<protein>
    <submittedName>
        <fullName evidence="3">Uncharacterized protein</fullName>
    </submittedName>
</protein>
<dbReference type="EMBL" id="CP088278">
    <property type="protein sequence ID" value="UGX89724.1"/>
    <property type="molecule type" value="Genomic_DNA"/>
</dbReference>
<evidence type="ECO:0000313" key="4">
    <source>
        <dbReference type="EMBL" id="UGX89724.1"/>
    </source>
</evidence>
<feature type="region of interest" description="Disordered" evidence="2">
    <location>
        <begin position="89"/>
        <end position="148"/>
    </location>
</feature>
<feature type="region of interest" description="Disordered" evidence="2">
    <location>
        <begin position="534"/>
        <end position="564"/>
    </location>
</feature>
<geneLocation type="plasmid" evidence="4 5">
    <name>pBb323S2a</name>
</geneLocation>
<reference evidence="4 5" key="1">
    <citation type="journal article" date="2017" name="Syst. Appl. Microbiol.">
        <title>Soybeans inoculated with root zone soils of Canadian native legumes harbour diverse and novel Bradyrhizobium spp. that possess agricultural potential.</title>
        <authorList>
            <person name="Bromfield E.S.P."/>
            <person name="Cloutier S."/>
            <person name="Tambong J.T."/>
            <person name="Tran Thi T.V."/>
        </authorList>
    </citation>
    <scope>NUCLEOTIDE SEQUENCE [LARGE SCALE GENOMIC DNA]</scope>
    <source>
        <strain evidence="4 5">323S2</strain>
    </source>
</reference>
<reference evidence="3" key="2">
    <citation type="submission" date="2020-06" db="EMBL/GenBank/DDBJ databases">
        <title>Whole Genome Sequence of Bradyrhizobium sp. Strain 323S2.</title>
        <authorList>
            <person name="Bromfield E.S.P."/>
        </authorList>
    </citation>
    <scope>NUCLEOTIDE SEQUENCE [LARGE SCALE GENOMIC DNA]</scope>
    <source>
        <strain evidence="3">323S2</strain>
    </source>
</reference>
<feature type="coiled-coil region" evidence="1">
    <location>
        <begin position="414"/>
        <end position="487"/>
    </location>
</feature>
<evidence type="ECO:0000313" key="3">
    <source>
        <dbReference type="EMBL" id="NYY96825.1"/>
    </source>
</evidence>
<sequence length="712" mass="76315">MSYQALWPRPAKRSPTLSLSLAANPEELAGAVPPRIMDSMSVKYRVLSGLAIAMWLQRNGVAFGTRVWLVAAVFAATWNLLALSLQEEPDRTTRAHRELASGASELRTSQAAPVERDPAATGRNVDSQMATAASTVDDTSPAKQSANAGLAELQTSLQRERERANQLEQKIAAARRDVETQTALAAKAAAEANELRTANADSADLIKSLQQEHDRASRLEQELAAARRDLDTQIALAAKANADANQLKKTADSSAADLRKSLQQERDRASGLERGLAAALRDVETQTALAAEAGAEASKLKKTAEAGAELRKSLQNERDRARRLEQDLAAERRDVETQTALATKTGEEAAKLKQAAETASAELTQSLQQEHDRAEALTQELSTARTTVYAYEAQARQAREQAAESGTVDLRKLLQQEQDRARGFEQDLAAARSNVETQTALATKAGQEAAKLKQAAENGSAKLTQLLQQEHDKAEALTHELSTARTKIYAYEAQANQAIGQAAKSDTVDLHKSLQQEQDRASGLEQDLAAARHDVETKTEPTVKNAAAEGNELKTADAGATETSNSLVERDQALARSNASAPSIVGIDQISTQQEAEAAKPIGAEQAAVANTRADTQPTAEDTAKIARLLAHAGVLLGRGDIGSARIVLQRAAEMGSAEASFRLAETYDQLILSKWGTYGTRGDANRALDLYAKALAGGVKEAKERSDALHR</sequence>
<dbReference type="EMBL" id="JACBFH010000004">
    <property type="protein sequence ID" value="NYY96825.1"/>
    <property type="molecule type" value="Genomic_DNA"/>
</dbReference>
<gene>
    <name evidence="4" type="ORF">G6321_00001145</name>
    <name evidence="3" type="ORF">G6321_54035</name>
</gene>
<name>A0A7Z0QP05_9BRAD</name>
<feature type="region of interest" description="Disordered" evidence="2">
    <location>
        <begin position="243"/>
        <end position="270"/>
    </location>
</feature>
<accession>A0A7Z0QP05</accession>
<feature type="compositionally biased region" description="Polar residues" evidence="2">
    <location>
        <begin position="124"/>
        <end position="148"/>
    </location>
</feature>
<feature type="region of interest" description="Disordered" evidence="2">
    <location>
        <begin position="329"/>
        <end position="357"/>
    </location>
</feature>
<organism evidence="3">
    <name type="scientific">Bradyrhizobium barranii subsp. barranii</name>
    <dbReference type="NCBI Taxonomy" id="2823807"/>
    <lineage>
        <taxon>Bacteria</taxon>
        <taxon>Pseudomonadati</taxon>
        <taxon>Pseudomonadota</taxon>
        <taxon>Alphaproteobacteria</taxon>
        <taxon>Hyphomicrobiales</taxon>
        <taxon>Nitrobacteraceae</taxon>
        <taxon>Bradyrhizobium</taxon>
        <taxon>Bradyrhizobium barranii</taxon>
    </lineage>
</organism>